<accession>A0AC35TV23</accession>
<sequence>MLPDYSRFLEKNPFGNDAKINFTDGSIEVSRLLLCGHSTFFVDLFTADVLKSDFNLDELTLKDFKVFYEYIFRGDSFEINGDNIMSLLTNQKHYNVLDLENKLKSWVMDEKNMTFVGIMYENSRDTKLQEMHAFKAFDSFEDKSILGLFNKDFNKDKNQEVVLDIISSWVEFDYANRKGEWLNLLMQIYFDTTPPAQSSITTSMFGNITLMQPFLALSDDYIANYTKTNLRIYENPAVSQFFVSLLVRRLNRALMKSGAPPLKKMKR</sequence>
<protein>
    <submittedName>
        <fullName evidence="2">BTB domain-containing protein</fullName>
    </submittedName>
</protein>
<name>A0AC35TV23_9BILA</name>
<dbReference type="Proteomes" id="UP000095286">
    <property type="component" value="Unplaced"/>
</dbReference>
<proteinExistence type="predicted"/>
<evidence type="ECO:0000313" key="2">
    <source>
        <dbReference type="WBParaSite" id="RSKR_0000484050.1"/>
    </source>
</evidence>
<evidence type="ECO:0000313" key="1">
    <source>
        <dbReference type="Proteomes" id="UP000095286"/>
    </source>
</evidence>
<dbReference type="WBParaSite" id="RSKR_0000484050.1">
    <property type="protein sequence ID" value="RSKR_0000484050.1"/>
    <property type="gene ID" value="RSKR_0000484050"/>
</dbReference>
<reference evidence="2" key="1">
    <citation type="submission" date="2016-11" db="UniProtKB">
        <authorList>
            <consortium name="WormBaseParasite"/>
        </authorList>
    </citation>
    <scope>IDENTIFICATION</scope>
    <source>
        <strain evidence="2">KR3021</strain>
    </source>
</reference>
<organism evidence="1 2">
    <name type="scientific">Rhabditophanes sp. KR3021</name>
    <dbReference type="NCBI Taxonomy" id="114890"/>
    <lineage>
        <taxon>Eukaryota</taxon>
        <taxon>Metazoa</taxon>
        <taxon>Ecdysozoa</taxon>
        <taxon>Nematoda</taxon>
        <taxon>Chromadorea</taxon>
        <taxon>Rhabditida</taxon>
        <taxon>Tylenchina</taxon>
        <taxon>Panagrolaimomorpha</taxon>
        <taxon>Strongyloidoidea</taxon>
        <taxon>Alloionematidae</taxon>
        <taxon>Rhabditophanes</taxon>
    </lineage>
</organism>